<evidence type="ECO:0000256" key="2">
    <source>
        <dbReference type="ARBA" id="ARBA00007935"/>
    </source>
</evidence>
<feature type="transmembrane region" description="Helical" evidence="8">
    <location>
        <begin position="277"/>
        <end position="299"/>
    </location>
</feature>
<dbReference type="InterPro" id="IPR000522">
    <property type="entry name" value="ABC_transptr_permease_BtuC"/>
</dbReference>
<dbReference type="CDD" id="cd06550">
    <property type="entry name" value="TM_ABC_iron-siderophores_like"/>
    <property type="match status" value="1"/>
</dbReference>
<evidence type="ECO:0000256" key="8">
    <source>
        <dbReference type="SAM" id="Phobius"/>
    </source>
</evidence>
<organism evidence="9 10">
    <name type="scientific">Neorhodopirellula lusitana</name>
    <dbReference type="NCBI Taxonomy" id="445327"/>
    <lineage>
        <taxon>Bacteria</taxon>
        <taxon>Pseudomonadati</taxon>
        <taxon>Planctomycetota</taxon>
        <taxon>Planctomycetia</taxon>
        <taxon>Pirellulales</taxon>
        <taxon>Pirellulaceae</taxon>
        <taxon>Neorhodopirellula</taxon>
    </lineage>
</organism>
<dbReference type="PROSITE" id="PS51257">
    <property type="entry name" value="PROKAR_LIPOPROTEIN"/>
    <property type="match status" value="1"/>
</dbReference>
<evidence type="ECO:0000256" key="5">
    <source>
        <dbReference type="ARBA" id="ARBA00022692"/>
    </source>
</evidence>
<evidence type="ECO:0000313" key="10">
    <source>
        <dbReference type="Proteomes" id="UP001158067"/>
    </source>
</evidence>
<keyword evidence="3" id="KW-0813">Transport</keyword>
<dbReference type="InterPro" id="IPR037294">
    <property type="entry name" value="ABC_BtuC-like"/>
</dbReference>
<dbReference type="PANTHER" id="PTHR30472">
    <property type="entry name" value="FERRIC ENTEROBACTIN TRANSPORT SYSTEM PERMEASE PROTEIN"/>
    <property type="match status" value="1"/>
</dbReference>
<feature type="transmembrane region" description="Helical" evidence="8">
    <location>
        <begin position="235"/>
        <end position="265"/>
    </location>
</feature>
<comment type="similarity">
    <text evidence="2">Belongs to the binding-protein-dependent transport system permease family. FecCD subfamily.</text>
</comment>
<evidence type="ECO:0000313" key="9">
    <source>
        <dbReference type="EMBL" id="SMP48303.1"/>
    </source>
</evidence>
<dbReference type="Proteomes" id="UP001158067">
    <property type="component" value="Unassembled WGS sequence"/>
</dbReference>
<feature type="transmembrane region" description="Helical" evidence="8">
    <location>
        <begin position="61"/>
        <end position="78"/>
    </location>
</feature>
<dbReference type="SUPFAM" id="SSF81345">
    <property type="entry name" value="ABC transporter involved in vitamin B12 uptake, BtuC"/>
    <property type="match status" value="1"/>
</dbReference>
<evidence type="ECO:0000256" key="1">
    <source>
        <dbReference type="ARBA" id="ARBA00004651"/>
    </source>
</evidence>
<feature type="transmembrane region" description="Helical" evidence="8">
    <location>
        <begin position="192"/>
        <end position="214"/>
    </location>
</feature>
<keyword evidence="6 8" id="KW-1133">Transmembrane helix</keyword>
<keyword evidence="10" id="KW-1185">Reference proteome</keyword>
<evidence type="ECO:0000256" key="3">
    <source>
        <dbReference type="ARBA" id="ARBA00022448"/>
    </source>
</evidence>
<comment type="caution">
    <text evidence="9">The sequence shown here is derived from an EMBL/GenBank/DDBJ whole genome shotgun (WGS) entry which is preliminary data.</text>
</comment>
<feature type="transmembrane region" description="Helical" evidence="8">
    <location>
        <begin position="150"/>
        <end position="172"/>
    </location>
</feature>
<feature type="transmembrane region" description="Helical" evidence="8">
    <location>
        <begin position="114"/>
        <end position="138"/>
    </location>
</feature>
<protein>
    <submittedName>
        <fullName evidence="9">Iron complex transport system permease protein</fullName>
    </submittedName>
</protein>
<sequence length="340" mass="34791">MTSSTTRIVVAFVGLVLIAIASCLCGATSISWESFQSFLLGQLPPDPIERTILVELRLPRMFAGMVVGGSLAAAGVGFQSLFRNPLAEPYVIGASSGAALGVAITIVAGLQFSFVSLGATTLAAIVGSLCVVMVVLAIGSLSQSISTTSLLLAGVVIGSLVNAIVSALMFLFDQKAIVIMSWLMGSLAGSHWGTATMAGVVGGMGMLAIGLMSRQLDAYSLGDTASQSLGLDLRWFRWSVIGASSLATAGAVAASGVIGFVGLIAPHLARSLVGPRHAVLLPMSICIGAAMMLIADAIARTVIAPVELPVGIVTAILGCPFFLWLLFRSQRRDAGLGVVA</sequence>
<dbReference type="RefSeq" id="WP_283431715.1">
    <property type="nucleotide sequence ID" value="NZ_FXUG01000002.1"/>
</dbReference>
<gene>
    <name evidence="9" type="ORF">SAMN06265222_102404</name>
</gene>
<proteinExistence type="inferred from homology"/>
<dbReference type="EMBL" id="FXUG01000002">
    <property type="protein sequence ID" value="SMP48303.1"/>
    <property type="molecule type" value="Genomic_DNA"/>
</dbReference>
<dbReference type="Pfam" id="PF01032">
    <property type="entry name" value="FecCD"/>
    <property type="match status" value="1"/>
</dbReference>
<keyword evidence="4" id="KW-1003">Cell membrane</keyword>
<dbReference type="PANTHER" id="PTHR30472:SF25">
    <property type="entry name" value="ABC TRANSPORTER PERMEASE PROTEIN MJ0876-RELATED"/>
    <property type="match status" value="1"/>
</dbReference>
<keyword evidence="5 8" id="KW-0812">Transmembrane</keyword>
<keyword evidence="7 8" id="KW-0472">Membrane</keyword>
<evidence type="ECO:0000256" key="7">
    <source>
        <dbReference type="ARBA" id="ARBA00023136"/>
    </source>
</evidence>
<evidence type="ECO:0000256" key="4">
    <source>
        <dbReference type="ARBA" id="ARBA00022475"/>
    </source>
</evidence>
<accession>A0ABY1PVM7</accession>
<dbReference type="Gene3D" id="1.10.3470.10">
    <property type="entry name" value="ABC transporter involved in vitamin B12 uptake, BtuC"/>
    <property type="match status" value="1"/>
</dbReference>
<name>A0ABY1PVM7_9BACT</name>
<evidence type="ECO:0000256" key="6">
    <source>
        <dbReference type="ARBA" id="ARBA00022989"/>
    </source>
</evidence>
<comment type="subcellular location">
    <subcellularLocation>
        <location evidence="1">Cell membrane</location>
        <topology evidence="1">Multi-pass membrane protein</topology>
    </subcellularLocation>
</comment>
<reference evidence="9 10" key="1">
    <citation type="submission" date="2017-05" db="EMBL/GenBank/DDBJ databases">
        <authorList>
            <person name="Varghese N."/>
            <person name="Submissions S."/>
        </authorList>
    </citation>
    <scope>NUCLEOTIDE SEQUENCE [LARGE SCALE GENOMIC DNA]</scope>
    <source>
        <strain evidence="9 10">DSM 25457</strain>
    </source>
</reference>
<feature type="transmembrane region" description="Helical" evidence="8">
    <location>
        <begin position="306"/>
        <end position="327"/>
    </location>
</feature>
<feature type="transmembrane region" description="Helical" evidence="8">
    <location>
        <begin position="90"/>
        <end position="108"/>
    </location>
</feature>